<evidence type="ECO:0000313" key="1">
    <source>
        <dbReference type="EMBL" id="KAI8010372.1"/>
    </source>
</evidence>
<gene>
    <name evidence="1" type="ORF">LOK49_LG06G01435</name>
</gene>
<dbReference type="Proteomes" id="UP001060215">
    <property type="component" value="Chromosome 5"/>
</dbReference>
<organism evidence="1 2">
    <name type="scientific">Camellia lanceoleosa</name>
    <dbReference type="NCBI Taxonomy" id="1840588"/>
    <lineage>
        <taxon>Eukaryota</taxon>
        <taxon>Viridiplantae</taxon>
        <taxon>Streptophyta</taxon>
        <taxon>Embryophyta</taxon>
        <taxon>Tracheophyta</taxon>
        <taxon>Spermatophyta</taxon>
        <taxon>Magnoliopsida</taxon>
        <taxon>eudicotyledons</taxon>
        <taxon>Gunneridae</taxon>
        <taxon>Pentapetalae</taxon>
        <taxon>asterids</taxon>
        <taxon>Ericales</taxon>
        <taxon>Theaceae</taxon>
        <taxon>Camellia</taxon>
    </lineage>
</organism>
<protein>
    <submittedName>
        <fullName evidence="1">Uncharacterized protein</fullName>
    </submittedName>
</protein>
<name>A0ACC0HC14_9ERIC</name>
<accession>A0ACC0HC14</accession>
<reference evidence="1 2" key="1">
    <citation type="journal article" date="2022" name="Plant J.">
        <title>Chromosome-level genome of Camellia lanceoleosa provides a valuable resource for understanding genome evolution and self-incompatibility.</title>
        <authorList>
            <person name="Gong W."/>
            <person name="Xiao S."/>
            <person name="Wang L."/>
            <person name="Liao Z."/>
            <person name="Chang Y."/>
            <person name="Mo W."/>
            <person name="Hu G."/>
            <person name="Li W."/>
            <person name="Zhao G."/>
            <person name="Zhu H."/>
            <person name="Hu X."/>
            <person name="Ji K."/>
            <person name="Xiang X."/>
            <person name="Song Q."/>
            <person name="Yuan D."/>
            <person name="Jin S."/>
            <person name="Zhang L."/>
        </authorList>
    </citation>
    <scope>NUCLEOTIDE SEQUENCE [LARGE SCALE GENOMIC DNA]</scope>
    <source>
        <strain evidence="1">SQ_2022a</strain>
    </source>
</reference>
<dbReference type="EMBL" id="CM045762">
    <property type="protein sequence ID" value="KAI8010372.1"/>
    <property type="molecule type" value="Genomic_DNA"/>
</dbReference>
<proteinExistence type="predicted"/>
<comment type="caution">
    <text evidence="1">The sequence shown here is derived from an EMBL/GenBank/DDBJ whole genome shotgun (WGS) entry which is preliminary data.</text>
</comment>
<sequence length="300" mass="33325">MYITNQLRFGTKFLSSSPLSTAAASSSSSRAHSSPSITNQCRSFSFSSAFRSVLQWSHGVDWKSPATLTSSKGSPPWNLSALNDPRIDMLPYSIRILLESAIHNCDNFQVTKEDKIIDWENTSPKQVEIPFKLARALLQDFTGVPALVDLACMCDAMNKLGSDSNKINHLVILENSINEPYLKNLTSCGAYISFQAMPQLLCYHIISISLGANMELEFQRNKERFAFLKWGSNAFQNMLVVPPGSGILSFHFQLSYHFLRHINLEYLGCFVFNTDGMLYPDSVVGTDSHTTMIDGLGVAG</sequence>
<evidence type="ECO:0000313" key="2">
    <source>
        <dbReference type="Proteomes" id="UP001060215"/>
    </source>
</evidence>
<keyword evidence="2" id="KW-1185">Reference proteome</keyword>